<evidence type="ECO:0000256" key="7">
    <source>
        <dbReference type="ARBA" id="ARBA00022741"/>
    </source>
</evidence>
<evidence type="ECO:0000259" key="14">
    <source>
        <dbReference type="PROSITE" id="PS50109"/>
    </source>
</evidence>
<keyword evidence="7" id="KW-0547">Nucleotide-binding</keyword>
<dbReference type="InterPro" id="IPR005467">
    <property type="entry name" value="His_kinase_dom"/>
</dbReference>
<dbReference type="PRINTS" id="PR00344">
    <property type="entry name" value="BCTRLSENSOR"/>
</dbReference>
<dbReference type="CDD" id="cd00731">
    <property type="entry name" value="CheA_reg"/>
    <property type="match status" value="1"/>
</dbReference>
<dbReference type="InterPro" id="IPR036061">
    <property type="entry name" value="CheW-like_dom_sf"/>
</dbReference>
<keyword evidence="18" id="KW-1185">Reference proteome</keyword>
<evidence type="ECO:0000256" key="1">
    <source>
        <dbReference type="ARBA" id="ARBA00000085"/>
    </source>
</evidence>
<dbReference type="Gene3D" id="3.30.565.10">
    <property type="entry name" value="Histidine kinase-like ATPase, C-terminal domain"/>
    <property type="match status" value="1"/>
</dbReference>
<dbReference type="Pfam" id="PF02518">
    <property type="entry name" value="HATPase_c"/>
    <property type="match status" value="1"/>
</dbReference>
<comment type="caution">
    <text evidence="17">The sequence shown here is derived from an EMBL/GenBank/DDBJ whole genome shotgun (WGS) entry which is preliminary data.</text>
</comment>
<dbReference type="InterPro" id="IPR004105">
    <property type="entry name" value="CheA-like_dim"/>
</dbReference>
<feature type="compositionally biased region" description="Low complexity" evidence="13">
    <location>
        <begin position="294"/>
        <end position="304"/>
    </location>
</feature>
<dbReference type="PROSITE" id="PS50109">
    <property type="entry name" value="HIS_KIN"/>
    <property type="match status" value="1"/>
</dbReference>
<evidence type="ECO:0000259" key="15">
    <source>
        <dbReference type="PROSITE" id="PS50851"/>
    </source>
</evidence>
<dbReference type="InterPro" id="IPR003594">
    <property type="entry name" value="HATPase_dom"/>
</dbReference>
<dbReference type="SMART" id="SM01231">
    <property type="entry name" value="H-kinase_dim"/>
    <property type="match status" value="1"/>
</dbReference>
<evidence type="ECO:0000256" key="13">
    <source>
        <dbReference type="SAM" id="MobiDB-lite"/>
    </source>
</evidence>
<reference evidence="17 18" key="1">
    <citation type="submission" date="2023-07" db="EMBL/GenBank/DDBJ databases">
        <title>Alkalimonas sp., MEB108 novel, alkaliphilic bacterium isolated from Lonar Lake, India.</title>
        <authorList>
            <person name="Joshi A."/>
            <person name="Thite S."/>
        </authorList>
    </citation>
    <scope>NUCLEOTIDE SEQUENCE [LARGE SCALE GENOMIC DNA]</scope>
    <source>
        <strain evidence="17 18">MEB108</strain>
    </source>
</reference>
<evidence type="ECO:0000256" key="11">
    <source>
        <dbReference type="ARBA" id="ARBA00035100"/>
    </source>
</evidence>
<organism evidence="17 18">
    <name type="scientific">Alkalimonas cellulosilytica</name>
    <dbReference type="NCBI Taxonomy" id="3058395"/>
    <lineage>
        <taxon>Bacteria</taxon>
        <taxon>Pseudomonadati</taxon>
        <taxon>Pseudomonadota</taxon>
        <taxon>Gammaproteobacteria</taxon>
        <taxon>Alkalimonas</taxon>
    </lineage>
</organism>
<dbReference type="InterPro" id="IPR004358">
    <property type="entry name" value="Sig_transdc_His_kin-like_C"/>
</dbReference>
<dbReference type="InterPro" id="IPR036890">
    <property type="entry name" value="HATPase_C_sf"/>
</dbReference>
<dbReference type="CDD" id="cd00088">
    <property type="entry name" value="HPT"/>
    <property type="match status" value="1"/>
</dbReference>
<dbReference type="SUPFAM" id="SSF47226">
    <property type="entry name" value="Histidine-containing phosphotransfer domain, HPT domain"/>
    <property type="match status" value="1"/>
</dbReference>
<keyword evidence="6 17" id="KW-0808">Transferase</keyword>
<dbReference type="SUPFAM" id="SSF55874">
    <property type="entry name" value="ATPase domain of HSP90 chaperone/DNA topoisomerase II/histidine kinase"/>
    <property type="match status" value="1"/>
</dbReference>
<dbReference type="Pfam" id="PF02895">
    <property type="entry name" value="H-kinase_dim"/>
    <property type="match status" value="1"/>
</dbReference>
<comment type="catalytic activity">
    <reaction evidence="1">
        <text>ATP + protein L-histidine = ADP + protein N-phospho-L-histidine.</text>
        <dbReference type="EC" id="2.7.13.3"/>
    </reaction>
</comment>
<dbReference type="PROSITE" id="PS50894">
    <property type="entry name" value="HPT"/>
    <property type="match status" value="1"/>
</dbReference>
<dbReference type="PANTHER" id="PTHR43395">
    <property type="entry name" value="SENSOR HISTIDINE KINASE CHEA"/>
    <property type="match status" value="1"/>
</dbReference>
<feature type="domain" description="Histidine kinase" evidence="14">
    <location>
        <begin position="319"/>
        <end position="557"/>
    </location>
</feature>
<keyword evidence="5 12" id="KW-0597">Phosphoprotein</keyword>
<dbReference type="InterPro" id="IPR037006">
    <property type="entry name" value="CheA-like_homodim_sf"/>
</dbReference>
<evidence type="ECO:0000259" key="16">
    <source>
        <dbReference type="PROSITE" id="PS50894"/>
    </source>
</evidence>
<dbReference type="SMART" id="SM00073">
    <property type="entry name" value="HPT"/>
    <property type="match status" value="1"/>
</dbReference>
<evidence type="ECO:0000256" key="2">
    <source>
        <dbReference type="ARBA" id="ARBA00012438"/>
    </source>
</evidence>
<dbReference type="RefSeq" id="WP_330129371.1">
    <property type="nucleotide sequence ID" value="NZ_JAUHLI010000012.1"/>
</dbReference>
<dbReference type="SUPFAM" id="SSF47384">
    <property type="entry name" value="Homodimeric domain of signal transducing histidine kinase"/>
    <property type="match status" value="1"/>
</dbReference>
<evidence type="ECO:0000256" key="6">
    <source>
        <dbReference type="ARBA" id="ARBA00022679"/>
    </source>
</evidence>
<protein>
    <recommendedName>
        <fullName evidence="3">Chemotaxis protein CheA</fullName>
        <ecNumber evidence="2">2.7.13.3</ecNumber>
    </recommendedName>
</protein>
<dbReference type="SMART" id="SM00387">
    <property type="entry name" value="HATPase_c"/>
    <property type="match status" value="1"/>
</dbReference>
<accession>A0ABU7J8G6</accession>
<feature type="domain" description="CheW-like" evidence="15">
    <location>
        <begin position="559"/>
        <end position="690"/>
    </location>
</feature>
<evidence type="ECO:0000256" key="5">
    <source>
        <dbReference type="ARBA" id="ARBA00022553"/>
    </source>
</evidence>
<dbReference type="Gene3D" id="1.20.120.160">
    <property type="entry name" value="HPT domain"/>
    <property type="match status" value="1"/>
</dbReference>
<dbReference type="SUPFAM" id="SSF50341">
    <property type="entry name" value="CheW-like"/>
    <property type="match status" value="1"/>
</dbReference>
<keyword evidence="8" id="KW-0418">Kinase</keyword>
<dbReference type="InterPro" id="IPR051315">
    <property type="entry name" value="Bact_Chemotaxis_CheA"/>
</dbReference>
<sequence>MINMSELIAVFLDEAKDLHQQLEQGLLACDASEKQLDPDVINSLFRAAHTIKGSAGVVGLEDLVSFTHVVETSFEFIRSGHLSFSPPLISCLLACTDHIAVLLDLAEQEKPLDKSIKQHGERLLQQLTGFMGNLLANEPVSVHSNQELSAEQLLVLIQFHADTFRDGFDPLALLRFLKTKATVLKEQWLFDAVPSFNQVSDAAELESCYLTLTVLVDDCTQSEVDEVFDFVRHTGIYFCFPAVAPLSLFCASLDALDDSQHTSVKALWHAWGVFPAEVNDTVAVANTPEETAKSPKPSGSPSSKRTASEDKRLMKVPAFKLDELVNQLGELVIATAALQAQANDAGLDALNETIEHIQQLVDDLQGNALNLRMVQIGETFNRFNRVIRDISLDLGKQVRLVIEGGDTELDKSMVERISDPLMHLVRNALDHGLETPDERVKSGKSPEGTLMLKAYHDSGSIVIEIHDDGRGINRQRVQQKALEKGLITSGHTLTDHDIDMLIFAAGFSTADAISNLSGRGVGMDVVRRNIEALRGTVQVTSQPGEGSCFELRLPLTLAIIDGFMVKVGASHFVIPLDLVTECIELNADGDEVDGSGFLRLRDDVLPYLHLNDFFHLDAQGVERQSVVVVKNNSLKVGLVVDELLGEFQTVIKPLGALFECMQGISGSSILGSGDIALILDVPKLIDLHLKRHSRVTKHLHEDS</sequence>
<name>A0ABU7J8G6_9GAMM</name>
<dbReference type="GO" id="GO:0004673">
    <property type="term" value="F:protein histidine kinase activity"/>
    <property type="evidence" value="ECO:0007669"/>
    <property type="project" value="UniProtKB-EC"/>
</dbReference>
<dbReference type="Proteomes" id="UP001336314">
    <property type="component" value="Unassembled WGS sequence"/>
</dbReference>
<dbReference type="Gene3D" id="2.30.30.40">
    <property type="entry name" value="SH3 Domains"/>
    <property type="match status" value="1"/>
</dbReference>
<evidence type="ECO:0000256" key="12">
    <source>
        <dbReference type="PROSITE-ProRule" id="PRU00110"/>
    </source>
</evidence>
<feature type="domain" description="HPt" evidence="16">
    <location>
        <begin position="1"/>
        <end position="106"/>
    </location>
</feature>
<keyword evidence="4" id="KW-0145">Chemotaxis</keyword>
<dbReference type="PROSITE" id="PS50851">
    <property type="entry name" value="CHEW"/>
    <property type="match status" value="1"/>
</dbReference>
<evidence type="ECO:0000256" key="9">
    <source>
        <dbReference type="ARBA" id="ARBA00022840"/>
    </source>
</evidence>
<dbReference type="PANTHER" id="PTHR43395:SF10">
    <property type="entry name" value="CHEMOTAXIS PROTEIN CHEA"/>
    <property type="match status" value="1"/>
</dbReference>
<evidence type="ECO:0000256" key="3">
    <source>
        <dbReference type="ARBA" id="ARBA00021495"/>
    </source>
</evidence>
<evidence type="ECO:0000256" key="4">
    <source>
        <dbReference type="ARBA" id="ARBA00022500"/>
    </source>
</evidence>
<keyword evidence="10" id="KW-0902">Two-component regulatory system</keyword>
<dbReference type="CDD" id="cd16916">
    <property type="entry name" value="HATPase_CheA-like"/>
    <property type="match status" value="1"/>
</dbReference>
<dbReference type="InterPro" id="IPR002545">
    <property type="entry name" value="CheW-lke_dom"/>
</dbReference>
<evidence type="ECO:0000256" key="8">
    <source>
        <dbReference type="ARBA" id="ARBA00022777"/>
    </source>
</evidence>
<evidence type="ECO:0000256" key="10">
    <source>
        <dbReference type="ARBA" id="ARBA00023012"/>
    </source>
</evidence>
<evidence type="ECO:0000313" key="17">
    <source>
        <dbReference type="EMBL" id="MEE2002302.1"/>
    </source>
</evidence>
<dbReference type="Pfam" id="PF01627">
    <property type="entry name" value="Hpt"/>
    <property type="match status" value="1"/>
</dbReference>
<proteinExistence type="predicted"/>
<dbReference type="EC" id="2.7.13.3" evidence="2"/>
<dbReference type="InterPro" id="IPR036097">
    <property type="entry name" value="HisK_dim/P_sf"/>
</dbReference>
<feature type="modified residue" description="Phosphohistidine" evidence="12">
    <location>
        <position position="49"/>
    </location>
</feature>
<dbReference type="InterPro" id="IPR036641">
    <property type="entry name" value="HPT_dom_sf"/>
</dbReference>
<comment type="function">
    <text evidence="11">Involved in the transmission of sensory signals from the chemoreceptors to the flagellar motors. CheA is autophosphorylated; it can transfer its phosphate group to either CheB or CheY.</text>
</comment>
<feature type="region of interest" description="Disordered" evidence="13">
    <location>
        <begin position="287"/>
        <end position="309"/>
    </location>
</feature>
<dbReference type="Gene3D" id="1.10.287.560">
    <property type="entry name" value="Histidine kinase CheA-like, homodimeric domain"/>
    <property type="match status" value="1"/>
</dbReference>
<dbReference type="Pfam" id="PF01584">
    <property type="entry name" value="CheW"/>
    <property type="match status" value="1"/>
</dbReference>
<dbReference type="EMBL" id="JAUHLI010000012">
    <property type="protein sequence ID" value="MEE2002302.1"/>
    <property type="molecule type" value="Genomic_DNA"/>
</dbReference>
<gene>
    <name evidence="17" type="ORF">QWY20_12640</name>
</gene>
<keyword evidence="9" id="KW-0067">ATP-binding</keyword>
<dbReference type="SMART" id="SM00260">
    <property type="entry name" value="CheW"/>
    <property type="match status" value="1"/>
</dbReference>
<evidence type="ECO:0000313" key="18">
    <source>
        <dbReference type="Proteomes" id="UP001336314"/>
    </source>
</evidence>
<dbReference type="InterPro" id="IPR008207">
    <property type="entry name" value="Sig_transdc_His_kin_Hpt_dom"/>
</dbReference>